<organism evidence="12 13">
    <name type="scientific">candidate division LCP-89 bacterium B3_LCP</name>
    <dbReference type="NCBI Taxonomy" id="2012998"/>
    <lineage>
        <taxon>Bacteria</taxon>
        <taxon>Pseudomonadati</taxon>
        <taxon>Bacteria division LCP-89</taxon>
    </lineage>
</organism>
<dbReference type="EC" id="3.6.5.4" evidence="9"/>
<dbReference type="SMART" id="SM00963">
    <property type="entry name" value="SRP54_N"/>
    <property type="match status" value="1"/>
</dbReference>
<evidence type="ECO:0000256" key="8">
    <source>
        <dbReference type="ARBA" id="ARBA00048027"/>
    </source>
</evidence>
<comment type="catalytic activity">
    <reaction evidence="8 9">
        <text>GTP + H2O = GDP + phosphate + H(+)</text>
        <dbReference type="Rhea" id="RHEA:19669"/>
        <dbReference type="ChEBI" id="CHEBI:15377"/>
        <dbReference type="ChEBI" id="CHEBI:15378"/>
        <dbReference type="ChEBI" id="CHEBI:37565"/>
        <dbReference type="ChEBI" id="CHEBI:43474"/>
        <dbReference type="ChEBI" id="CHEBI:58189"/>
        <dbReference type="EC" id="3.6.5.4"/>
    </reaction>
</comment>
<comment type="similarity">
    <text evidence="1 9">Belongs to the GTP-binding SRP family. SRP54 subfamily.</text>
</comment>
<evidence type="ECO:0000256" key="5">
    <source>
        <dbReference type="ARBA" id="ARBA00023134"/>
    </source>
</evidence>
<dbReference type="InterPro" id="IPR013822">
    <property type="entry name" value="Signal_recog_particl_SRP54_hlx"/>
</dbReference>
<dbReference type="InterPro" id="IPR003593">
    <property type="entry name" value="AAA+_ATPase"/>
</dbReference>
<evidence type="ECO:0000313" key="13">
    <source>
        <dbReference type="Proteomes" id="UP000319619"/>
    </source>
</evidence>
<evidence type="ECO:0000256" key="7">
    <source>
        <dbReference type="ARBA" id="ARBA00023274"/>
    </source>
</evidence>
<dbReference type="InterPro" id="IPR004780">
    <property type="entry name" value="SRP"/>
</dbReference>
<dbReference type="InterPro" id="IPR000897">
    <property type="entry name" value="SRP54_GTPase_dom"/>
</dbReference>
<comment type="caution">
    <text evidence="12">The sequence shown here is derived from an EMBL/GenBank/DDBJ whole genome shotgun (WGS) entry which is preliminary data.</text>
</comment>
<dbReference type="PROSITE" id="PS00300">
    <property type="entry name" value="SRP54"/>
    <property type="match status" value="1"/>
</dbReference>
<comment type="subcellular location">
    <subcellularLocation>
        <location evidence="9">Cytoplasm</location>
    </subcellularLocation>
    <text evidence="9">The SRP-RNC complex is targeted to the cytoplasmic membrane.</text>
</comment>
<dbReference type="Proteomes" id="UP000319619">
    <property type="component" value="Unassembled WGS sequence"/>
</dbReference>
<evidence type="ECO:0000313" key="12">
    <source>
        <dbReference type="EMBL" id="TKJ39786.1"/>
    </source>
</evidence>
<comment type="domain">
    <text evidence="9">Composed of three domains: the N-terminal N domain, which is responsible for interactions with the ribosome, the central G domain, which binds GTP, and the C-terminal M domain, which binds the RNA and the signal sequence of the RNC.</text>
</comment>
<evidence type="ECO:0000256" key="3">
    <source>
        <dbReference type="ARBA" id="ARBA00022801"/>
    </source>
</evidence>
<dbReference type="Gene3D" id="3.40.50.300">
    <property type="entry name" value="P-loop containing nucleotide triphosphate hydrolases"/>
    <property type="match status" value="1"/>
</dbReference>
<sequence length="443" mass="49518">MFEQLTERFDSFFRKLRSHGKLTEDNIRQTMREIRRILLEADVNFKVTKDFIARVQEKALGHEVLKSITPGQQVVKIIHNELITLLGEGLAKLELSGLPPVPVMIVGLQGSGKTTLCAKLALHLRRKGRFPLLAAADVYRPAAIDQLKQLGKQIDIPVWAPGEIDPVKICTDALSEAKRSSYDVVLLDTAGRLHIDDEMMQELERIRDAVKPPEILYIADGMTGQDAVKAAQEFQNRLDFNGIILTKMDGDARGGAALSIRAVTGKPIRFIGTGEKPDALEEFHPDRMASRILGMGDVLTLVEKAQENVDQEEAEKLATKLAKQGFTFEDFLSQLNQIKKMGPLEDLLGMIPGLGKQMKNLNLDERELQKTEAIVYSMTLEERRKPNIINGSRRKRIAAGSGTRVQDVNQLLNQFNQLKSMMKRMGKAKGHQGVLPKMPFPLN</sequence>
<keyword evidence="2 9" id="KW-0547">Nucleotide-binding</keyword>
<keyword evidence="5 9" id="KW-0342">GTP-binding</keyword>
<dbReference type="GO" id="GO:0048500">
    <property type="term" value="C:signal recognition particle"/>
    <property type="evidence" value="ECO:0007669"/>
    <property type="project" value="UniProtKB-UniRule"/>
</dbReference>
<evidence type="ECO:0000256" key="9">
    <source>
        <dbReference type="HAMAP-Rule" id="MF_00306"/>
    </source>
</evidence>
<keyword evidence="3 9" id="KW-0378">Hydrolase</keyword>
<dbReference type="GO" id="GO:0006614">
    <property type="term" value="P:SRP-dependent cotranslational protein targeting to membrane"/>
    <property type="evidence" value="ECO:0007669"/>
    <property type="project" value="InterPro"/>
</dbReference>
<dbReference type="Pfam" id="PF00448">
    <property type="entry name" value="SRP54"/>
    <property type="match status" value="1"/>
</dbReference>
<evidence type="ECO:0000256" key="10">
    <source>
        <dbReference type="SAM" id="Coils"/>
    </source>
</evidence>
<accession>A0A532UXW2</accession>
<keyword evidence="10" id="KW-0175">Coiled coil</keyword>
<protein>
    <recommendedName>
        <fullName evidence="9">Signal recognition particle protein</fullName>
        <ecNumber evidence="9">3.6.5.4</ecNumber>
    </recommendedName>
    <alternativeName>
        <fullName evidence="9">Fifty-four homolog</fullName>
    </alternativeName>
</protein>
<dbReference type="InterPro" id="IPR042101">
    <property type="entry name" value="SRP54_N_sf"/>
</dbReference>
<dbReference type="SMART" id="SM00962">
    <property type="entry name" value="SRP54"/>
    <property type="match status" value="1"/>
</dbReference>
<dbReference type="InterPro" id="IPR022941">
    <property type="entry name" value="SRP54"/>
</dbReference>
<reference evidence="12 13" key="1">
    <citation type="submission" date="2017-06" db="EMBL/GenBank/DDBJ databases">
        <title>Novel microbial phyla capable of carbon fixation and sulfur reduction in deep-sea sediments.</title>
        <authorList>
            <person name="Huang J."/>
            <person name="Baker B."/>
            <person name="Wang Y."/>
        </authorList>
    </citation>
    <scope>NUCLEOTIDE SEQUENCE [LARGE SCALE GENOMIC DNA]</scope>
    <source>
        <strain evidence="12">B3_LCP</strain>
    </source>
</reference>
<dbReference type="Gene3D" id="1.20.120.140">
    <property type="entry name" value="Signal recognition particle SRP54, nucleotide-binding domain"/>
    <property type="match status" value="1"/>
</dbReference>
<feature type="coiled-coil region" evidence="10">
    <location>
        <begin position="295"/>
        <end position="322"/>
    </location>
</feature>
<proteinExistence type="inferred from homology"/>
<dbReference type="Pfam" id="PF02881">
    <property type="entry name" value="SRP54_N"/>
    <property type="match status" value="1"/>
</dbReference>
<dbReference type="Pfam" id="PF02978">
    <property type="entry name" value="SRP_SPB"/>
    <property type="match status" value="1"/>
</dbReference>
<dbReference type="EMBL" id="NJBN01000007">
    <property type="protein sequence ID" value="TKJ39786.1"/>
    <property type="molecule type" value="Genomic_DNA"/>
</dbReference>
<evidence type="ECO:0000256" key="6">
    <source>
        <dbReference type="ARBA" id="ARBA00023135"/>
    </source>
</evidence>
<dbReference type="AlphaFoldDB" id="A0A532UXW2"/>
<evidence type="ECO:0000256" key="4">
    <source>
        <dbReference type="ARBA" id="ARBA00022884"/>
    </source>
</evidence>
<dbReference type="InterPro" id="IPR027417">
    <property type="entry name" value="P-loop_NTPase"/>
</dbReference>
<evidence type="ECO:0000259" key="11">
    <source>
        <dbReference type="PROSITE" id="PS00300"/>
    </source>
</evidence>
<dbReference type="PANTHER" id="PTHR11564">
    <property type="entry name" value="SIGNAL RECOGNITION PARTICLE 54K PROTEIN SRP54"/>
    <property type="match status" value="1"/>
</dbReference>
<dbReference type="InterPro" id="IPR004125">
    <property type="entry name" value="Signal_recog_particle_SRP54_M"/>
</dbReference>
<name>A0A532UXW2_UNCL8</name>
<dbReference type="SMART" id="SM00382">
    <property type="entry name" value="AAA"/>
    <property type="match status" value="1"/>
</dbReference>
<dbReference type="NCBIfam" id="TIGR00959">
    <property type="entry name" value="ffh"/>
    <property type="match status" value="1"/>
</dbReference>
<dbReference type="HAMAP" id="MF_00306">
    <property type="entry name" value="SRP54"/>
    <property type="match status" value="1"/>
</dbReference>
<dbReference type="GO" id="GO:0003924">
    <property type="term" value="F:GTPase activity"/>
    <property type="evidence" value="ECO:0007669"/>
    <property type="project" value="UniProtKB-UniRule"/>
</dbReference>
<keyword evidence="6 9" id="KW-0733">Signal recognition particle</keyword>
<dbReference type="SUPFAM" id="SSF52540">
    <property type="entry name" value="P-loop containing nucleoside triphosphate hydrolases"/>
    <property type="match status" value="1"/>
</dbReference>
<feature type="domain" description="SRP54-type proteins GTP-binding" evidence="11">
    <location>
        <begin position="267"/>
        <end position="280"/>
    </location>
</feature>
<dbReference type="SUPFAM" id="SSF47446">
    <property type="entry name" value="Signal peptide-binding domain"/>
    <property type="match status" value="1"/>
</dbReference>
<dbReference type="GO" id="GO:0008312">
    <property type="term" value="F:7S RNA binding"/>
    <property type="evidence" value="ECO:0007669"/>
    <property type="project" value="InterPro"/>
</dbReference>
<feature type="binding site" evidence="9">
    <location>
        <begin position="246"/>
        <end position="249"/>
    </location>
    <ligand>
        <name>GTP</name>
        <dbReference type="ChEBI" id="CHEBI:37565"/>
    </ligand>
</feature>
<dbReference type="FunFam" id="3.40.50.300:FF:000022">
    <property type="entry name" value="Signal recognition particle 54 kDa subunit"/>
    <property type="match status" value="1"/>
</dbReference>
<keyword evidence="7 9" id="KW-0687">Ribonucleoprotein</keyword>
<gene>
    <name evidence="9" type="primary">ffh</name>
    <name evidence="12" type="ORF">CEE37_10945</name>
</gene>
<dbReference type="InterPro" id="IPR036891">
    <property type="entry name" value="Signal_recog_part_SRP54_M_sf"/>
</dbReference>
<keyword evidence="4 9" id="KW-0694">RNA-binding</keyword>
<dbReference type="PANTHER" id="PTHR11564:SF5">
    <property type="entry name" value="SIGNAL RECOGNITION PARTICLE SUBUNIT SRP54"/>
    <property type="match status" value="1"/>
</dbReference>
<feature type="binding site" evidence="9">
    <location>
        <begin position="107"/>
        <end position="114"/>
    </location>
    <ligand>
        <name>GTP</name>
        <dbReference type="ChEBI" id="CHEBI:37565"/>
    </ligand>
</feature>
<dbReference type="GO" id="GO:0005525">
    <property type="term" value="F:GTP binding"/>
    <property type="evidence" value="ECO:0007669"/>
    <property type="project" value="UniProtKB-UniRule"/>
</dbReference>
<dbReference type="CDD" id="cd18539">
    <property type="entry name" value="SRP_G"/>
    <property type="match status" value="1"/>
</dbReference>
<feature type="binding site" evidence="9">
    <location>
        <begin position="188"/>
        <end position="192"/>
    </location>
    <ligand>
        <name>GTP</name>
        <dbReference type="ChEBI" id="CHEBI:37565"/>
    </ligand>
</feature>
<evidence type="ECO:0000256" key="2">
    <source>
        <dbReference type="ARBA" id="ARBA00022741"/>
    </source>
</evidence>
<comment type="subunit">
    <text evidence="9">Part of the signal recognition particle protein translocation system, which is composed of SRP and FtsY.</text>
</comment>
<comment type="function">
    <text evidence="9">Involved in targeting and insertion of nascent membrane proteins into the cytoplasmic membrane. Binds to the hydrophobic signal sequence of the ribosome-nascent chain (RNC) as it emerges from the ribosomes. The SRP-RNC complex is then targeted to the cytoplasmic membrane where it interacts with the SRP receptor FtsY.</text>
</comment>
<evidence type="ECO:0000256" key="1">
    <source>
        <dbReference type="ARBA" id="ARBA00005450"/>
    </source>
</evidence>
<dbReference type="Gene3D" id="1.10.260.30">
    <property type="entry name" value="Signal recognition particle, SRP54 subunit, M-domain"/>
    <property type="match status" value="1"/>
</dbReference>
<keyword evidence="9" id="KW-0963">Cytoplasm</keyword>